<gene>
    <name evidence="1" type="ORF">LARSCL_LOCUS5733</name>
</gene>
<sequence>MADMQSLKAEEGESSSTIVVETEEIEPAVAVYMKSLKCLVRVLQNQMMSVNIVKVTWKENIAPSQNQLQMKIT</sequence>
<dbReference type="AlphaFoldDB" id="A0AAV1ZLM9"/>
<proteinExistence type="predicted"/>
<name>A0AAV1ZLM9_9ARAC</name>
<evidence type="ECO:0000313" key="2">
    <source>
        <dbReference type="Proteomes" id="UP001497382"/>
    </source>
</evidence>
<protein>
    <submittedName>
        <fullName evidence="1">Uncharacterized protein</fullName>
    </submittedName>
</protein>
<keyword evidence="2" id="KW-1185">Reference proteome</keyword>
<accession>A0AAV1ZLM9</accession>
<dbReference type="Proteomes" id="UP001497382">
    <property type="component" value="Unassembled WGS sequence"/>
</dbReference>
<dbReference type="EMBL" id="CAXIEN010000053">
    <property type="protein sequence ID" value="CAL1271268.1"/>
    <property type="molecule type" value="Genomic_DNA"/>
</dbReference>
<evidence type="ECO:0000313" key="1">
    <source>
        <dbReference type="EMBL" id="CAL1271268.1"/>
    </source>
</evidence>
<organism evidence="1 2">
    <name type="scientific">Larinioides sclopetarius</name>
    <dbReference type="NCBI Taxonomy" id="280406"/>
    <lineage>
        <taxon>Eukaryota</taxon>
        <taxon>Metazoa</taxon>
        <taxon>Ecdysozoa</taxon>
        <taxon>Arthropoda</taxon>
        <taxon>Chelicerata</taxon>
        <taxon>Arachnida</taxon>
        <taxon>Araneae</taxon>
        <taxon>Araneomorphae</taxon>
        <taxon>Entelegynae</taxon>
        <taxon>Araneoidea</taxon>
        <taxon>Araneidae</taxon>
        <taxon>Larinioides</taxon>
    </lineage>
</organism>
<reference evidence="1 2" key="1">
    <citation type="submission" date="2024-04" db="EMBL/GenBank/DDBJ databases">
        <authorList>
            <person name="Rising A."/>
            <person name="Reimegard J."/>
            <person name="Sonavane S."/>
            <person name="Akerstrom W."/>
            <person name="Nylinder S."/>
            <person name="Hedman E."/>
            <person name="Kallberg Y."/>
        </authorList>
    </citation>
    <scope>NUCLEOTIDE SEQUENCE [LARGE SCALE GENOMIC DNA]</scope>
</reference>
<comment type="caution">
    <text evidence="1">The sequence shown here is derived from an EMBL/GenBank/DDBJ whole genome shotgun (WGS) entry which is preliminary data.</text>
</comment>